<evidence type="ECO:0000313" key="4">
    <source>
        <dbReference type="Proteomes" id="UP000617041"/>
    </source>
</evidence>
<organism evidence="3 4">
    <name type="scientific">Ramlibacter algicola</name>
    <dbReference type="NCBI Taxonomy" id="2795217"/>
    <lineage>
        <taxon>Bacteria</taxon>
        <taxon>Pseudomonadati</taxon>
        <taxon>Pseudomonadota</taxon>
        <taxon>Betaproteobacteria</taxon>
        <taxon>Burkholderiales</taxon>
        <taxon>Comamonadaceae</taxon>
        <taxon>Ramlibacter</taxon>
    </lineage>
</organism>
<evidence type="ECO:0000259" key="2">
    <source>
        <dbReference type="Pfam" id="PF01970"/>
    </source>
</evidence>
<feature type="transmembrane region" description="Helical" evidence="1">
    <location>
        <begin position="203"/>
        <end position="224"/>
    </location>
</feature>
<proteinExistence type="predicted"/>
<keyword evidence="1" id="KW-1133">Transmembrane helix</keyword>
<feature type="transmembrane region" description="Helical" evidence="1">
    <location>
        <begin position="472"/>
        <end position="490"/>
    </location>
</feature>
<protein>
    <submittedName>
        <fullName evidence="3">Tripartite tricarboxylate transporter permease</fullName>
    </submittedName>
</protein>
<dbReference type="InterPro" id="IPR002823">
    <property type="entry name" value="DUF112_TM"/>
</dbReference>
<comment type="caution">
    <text evidence="3">The sequence shown here is derived from an EMBL/GenBank/DDBJ whole genome shotgun (WGS) entry which is preliminary data.</text>
</comment>
<feature type="transmembrane region" description="Helical" evidence="1">
    <location>
        <begin position="20"/>
        <end position="49"/>
    </location>
</feature>
<feature type="domain" description="DUF112" evidence="2">
    <location>
        <begin position="20"/>
        <end position="440"/>
    </location>
</feature>
<dbReference type="PANTHER" id="PTHR35342:SF5">
    <property type="entry name" value="TRICARBOXYLIC TRANSPORT PROTEIN"/>
    <property type="match status" value="1"/>
</dbReference>
<feature type="transmembrane region" description="Helical" evidence="1">
    <location>
        <begin position="108"/>
        <end position="135"/>
    </location>
</feature>
<sequence>MDIFNALLHGFAVAITPANLLWALIGCILGTAVGVLPGIGPAVAVAMLLPITAKVDITSSMIFFAGIYYGAMYGGSTTSILLNTPGETASMVTAMEGNRMAKSGRAGAALATAAIGSFVAGTIATIIVTLFAPFVADFAVKLGPPEYFLLMVLAFTTVSAVLGQSTLRGMTSLFIGLAVGLVGLDQISGQARYTLGVPELLDGIEIVLVAVGLFAVAEVLYAALYEGRSVETQNAMSRVTMTARDWKRSIPAWLRGTAIGTPFGCIPAGGTEIPTFLSYAVEKKLAKGEDQAEFGGKGAIEGVAGPEAANNATVTAAMIPLLTLGLPTSNTTAILLGAFQNYGIQPGPQLFTTSAALVWALIASLYIGNVMLLVLNLPLVKVWVQLLKIPKPQLYAGILIFATVGAYGMRQSAFDLVLLWGIGLVGVVMRRFDFPTAPVVVGMILGPLAEAQLRNAVSIGEGSGMVFLQRPMSISLLAVIVAVLVLPRVARHFSASRAHAAA</sequence>
<evidence type="ECO:0000256" key="1">
    <source>
        <dbReference type="SAM" id="Phobius"/>
    </source>
</evidence>
<feature type="transmembrane region" description="Helical" evidence="1">
    <location>
        <begin position="392"/>
        <end position="409"/>
    </location>
</feature>
<keyword evidence="1" id="KW-0812">Transmembrane</keyword>
<accession>A0A934Q168</accession>
<gene>
    <name evidence="3" type="ORF">I8E28_10235</name>
</gene>
<feature type="transmembrane region" description="Helical" evidence="1">
    <location>
        <begin position="416"/>
        <end position="432"/>
    </location>
</feature>
<dbReference type="EMBL" id="JAEDAO010000001">
    <property type="protein sequence ID" value="MBK0392971.1"/>
    <property type="molecule type" value="Genomic_DNA"/>
</dbReference>
<dbReference type="Proteomes" id="UP000617041">
    <property type="component" value="Unassembled WGS sequence"/>
</dbReference>
<feature type="transmembrane region" description="Helical" evidence="1">
    <location>
        <begin position="61"/>
        <end position="82"/>
    </location>
</feature>
<dbReference type="AlphaFoldDB" id="A0A934Q168"/>
<keyword evidence="4" id="KW-1185">Reference proteome</keyword>
<name>A0A934Q168_9BURK</name>
<feature type="transmembrane region" description="Helical" evidence="1">
    <location>
        <begin position="147"/>
        <end position="167"/>
    </location>
</feature>
<evidence type="ECO:0000313" key="3">
    <source>
        <dbReference type="EMBL" id="MBK0392971.1"/>
    </source>
</evidence>
<dbReference type="RefSeq" id="WP_200790361.1">
    <property type="nucleotide sequence ID" value="NZ_JAEDAO010000001.1"/>
</dbReference>
<dbReference type="Pfam" id="PF01970">
    <property type="entry name" value="TctA"/>
    <property type="match status" value="1"/>
</dbReference>
<keyword evidence="1" id="KW-0472">Membrane</keyword>
<reference evidence="3" key="1">
    <citation type="submission" date="2020-12" db="EMBL/GenBank/DDBJ databases">
        <title>Ramlibacter sp. nov., isolated from a freshwater alga, Cryptomonas.</title>
        <authorList>
            <person name="Kim H.M."/>
            <person name="Jeon C.O."/>
        </authorList>
    </citation>
    <scope>NUCLEOTIDE SEQUENCE</scope>
    <source>
        <strain evidence="3">CrO1</strain>
    </source>
</reference>
<dbReference type="PANTHER" id="PTHR35342">
    <property type="entry name" value="TRICARBOXYLIC TRANSPORT PROTEIN"/>
    <property type="match status" value="1"/>
</dbReference>
<feature type="transmembrane region" description="Helical" evidence="1">
    <location>
        <begin position="356"/>
        <end position="380"/>
    </location>
</feature>